<gene>
    <name evidence="3" type="ORF">RD110_23295</name>
</gene>
<accession>A0A1P8K178</accession>
<dbReference type="RefSeq" id="WP_076202386.1">
    <property type="nucleotide sequence ID" value="NZ_CP019236.1"/>
</dbReference>
<evidence type="ECO:0000313" key="4">
    <source>
        <dbReference type="Proteomes" id="UP000186609"/>
    </source>
</evidence>
<dbReference type="Gene3D" id="3.40.190.150">
    <property type="entry name" value="Bordetella uptake gene, domain 1"/>
    <property type="match status" value="1"/>
</dbReference>
<dbReference type="EMBL" id="CP019236">
    <property type="protein sequence ID" value="APW39763.1"/>
    <property type="molecule type" value="Genomic_DNA"/>
</dbReference>
<dbReference type="STRING" id="1842727.RD110_23295"/>
<feature type="chain" id="PRO_5012907742" evidence="2">
    <location>
        <begin position="36"/>
        <end position="335"/>
    </location>
</feature>
<feature type="signal peptide" evidence="2">
    <location>
        <begin position="1"/>
        <end position="35"/>
    </location>
</feature>
<proteinExistence type="inferred from homology"/>
<dbReference type="SUPFAM" id="SSF53850">
    <property type="entry name" value="Periplasmic binding protein-like II"/>
    <property type="match status" value="1"/>
</dbReference>
<evidence type="ECO:0000313" key="3">
    <source>
        <dbReference type="EMBL" id="APW39763.1"/>
    </source>
</evidence>
<sequence length="335" mass="34610">MHKPPFFKTSAITRRLLSFGLALSAVAGVAGTAHAADFPERPITLVAPFPAGGAADVLARLLGKTLQDQLGQPVIIENKPGAGTAIGAAYVANAKPDGYTLLISSNSTFTLNPALQTKLSYDAAKGFDAIGIVGSVALAVLVNPKVQATNLQQLVAAAKARPDDFVYGSFGNGTSSNFAGAMFNSATGLKMTHIPYKGSAPLMTDLIGGQIPISFDTVVAASQQLKSGKVRVLAVATAKRSALLPDVPTVAEAGFPGVDMNAWLALVAPRGLPPAVKARLEKALATLMASPDTQEKMKLAGFEPGYAAVADWAGMVTADIAKMKAIAERDQIKVE</sequence>
<dbReference type="KEGG" id="rhy:RD110_23295"/>
<dbReference type="InterPro" id="IPR042100">
    <property type="entry name" value="Bug_dom1"/>
</dbReference>
<evidence type="ECO:0000256" key="1">
    <source>
        <dbReference type="ARBA" id="ARBA00006987"/>
    </source>
</evidence>
<dbReference type="OrthoDB" id="8678477at2"/>
<dbReference type="Proteomes" id="UP000186609">
    <property type="component" value="Chromosome"/>
</dbReference>
<reference evidence="3 4" key="1">
    <citation type="submission" date="2017-01" db="EMBL/GenBank/DDBJ databases">
        <authorList>
            <person name="Mah S.A."/>
            <person name="Swanson W.J."/>
            <person name="Moy G.W."/>
            <person name="Vacquier V.D."/>
        </authorList>
    </citation>
    <scope>NUCLEOTIDE SEQUENCE [LARGE SCALE GENOMIC DNA]</scope>
    <source>
        <strain evidence="3 4">DCY110</strain>
    </source>
</reference>
<organism evidence="3 4">
    <name type="scientific">Rhodoferax koreensis</name>
    <dbReference type="NCBI Taxonomy" id="1842727"/>
    <lineage>
        <taxon>Bacteria</taxon>
        <taxon>Pseudomonadati</taxon>
        <taxon>Pseudomonadota</taxon>
        <taxon>Betaproteobacteria</taxon>
        <taxon>Burkholderiales</taxon>
        <taxon>Comamonadaceae</taxon>
        <taxon>Rhodoferax</taxon>
    </lineage>
</organism>
<dbReference type="InterPro" id="IPR005064">
    <property type="entry name" value="BUG"/>
</dbReference>
<evidence type="ECO:0000256" key="2">
    <source>
        <dbReference type="SAM" id="SignalP"/>
    </source>
</evidence>
<dbReference type="CDD" id="cd07012">
    <property type="entry name" value="PBP2_Bug_TTT"/>
    <property type="match status" value="1"/>
</dbReference>
<keyword evidence="2" id="KW-0732">Signal</keyword>
<dbReference type="PIRSF" id="PIRSF017082">
    <property type="entry name" value="YflP"/>
    <property type="match status" value="1"/>
</dbReference>
<dbReference type="PANTHER" id="PTHR42928:SF5">
    <property type="entry name" value="BLR1237 PROTEIN"/>
    <property type="match status" value="1"/>
</dbReference>
<keyword evidence="4" id="KW-1185">Reference proteome</keyword>
<dbReference type="Pfam" id="PF03401">
    <property type="entry name" value="TctC"/>
    <property type="match status" value="1"/>
</dbReference>
<comment type="similarity">
    <text evidence="1">Belongs to the UPF0065 (bug) family.</text>
</comment>
<protein>
    <submittedName>
        <fullName evidence="3">ABC transporter substrate-binding protein</fullName>
    </submittedName>
</protein>
<dbReference type="Gene3D" id="3.40.190.10">
    <property type="entry name" value="Periplasmic binding protein-like II"/>
    <property type="match status" value="1"/>
</dbReference>
<dbReference type="AlphaFoldDB" id="A0A1P8K178"/>
<dbReference type="PANTHER" id="PTHR42928">
    <property type="entry name" value="TRICARBOXYLATE-BINDING PROTEIN"/>
    <property type="match status" value="1"/>
</dbReference>
<name>A0A1P8K178_9BURK</name>